<dbReference type="KEGG" id="prn:BW723_13600"/>
<dbReference type="RefSeq" id="WP_068360015.1">
    <property type="nucleotide sequence ID" value="NZ_CP019337.1"/>
</dbReference>
<dbReference type="Pfam" id="PF13568">
    <property type="entry name" value="OMP_b-brl_2"/>
    <property type="match status" value="1"/>
</dbReference>
<dbReference type="Proteomes" id="UP000092612">
    <property type="component" value="Unassembled WGS sequence"/>
</dbReference>
<feature type="signal peptide" evidence="1">
    <location>
        <begin position="1"/>
        <end position="20"/>
    </location>
</feature>
<evidence type="ECO:0000313" key="4">
    <source>
        <dbReference type="Proteomes" id="UP000092612"/>
    </source>
</evidence>
<protein>
    <recommendedName>
        <fullName evidence="2">Outer membrane protein beta-barrel domain-containing protein</fullName>
    </recommendedName>
</protein>
<dbReference type="InterPro" id="IPR025665">
    <property type="entry name" value="Beta-barrel_OMP_2"/>
</dbReference>
<dbReference type="AlphaFoldDB" id="A0A1B8U1Q9"/>
<feature type="chain" id="PRO_5008615890" description="Outer membrane protein beta-barrel domain-containing protein" evidence="1">
    <location>
        <begin position="21"/>
        <end position="199"/>
    </location>
</feature>
<evidence type="ECO:0000313" key="3">
    <source>
        <dbReference type="EMBL" id="OBY65782.1"/>
    </source>
</evidence>
<keyword evidence="1" id="KW-0732">Signal</keyword>
<keyword evidence="4" id="KW-1185">Reference proteome</keyword>
<gene>
    <name evidence="3" type="ORF">LPB301_08180</name>
</gene>
<dbReference type="EMBL" id="LSFL01000029">
    <property type="protein sequence ID" value="OBY65782.1"/>
    <property type="molecule type" value="Genomic_DNA"/>
</dbReference>
<sequence>MKKVIVFMLLAFGFSQTSNAQIQFGVKGGVNYNSNSIKETSQDVFSGAKSKTGYHAGIWLRGKLPIIGLYIRPELVYTNLENEVYYTQGTTTTTHTFQKIDIPVLLGKKIFGIGNVFIGPSFQYILDSDFSYKDINDVDADGFTVGLQFGGGVEFGKLGIDVRWERGFSDVESSFAGNLGNVEYDTRVNQIIVGLSIQL</sequence>
<dbReference type="STRING" id="996801.BW723_13600"/>
<proteinExistence type="predicted"/>
<dbReference type="OrthoDB" id="1431594at2"/>
<reference evidence="4" key="1">
    <citation type="submission" date="2016-02" db="EMBL/GenBank/DDBJ databases">
        <title>Paenibacillus sp. LPB0068, isolated from Crassostrea gigas.</title>
        <authorList>
            <person name="Shin S.-K."/>
            <person name="Yi H."/>
        </authorList>
    </citation>
    <scope>NUCLEOTIDE SEQUENCE [LARGE SCALE GENOMIC DNA]</scope>
    <source>
        <strain evidence="4">KCTC 23969</strain>
    </source>
</reference>
<organism evidence="3 4">
    <name type="scientific">Polaribacter reichenbachii</name>
    <dbReference type="NCBI Taxonomy" id="996801"/>
    <lineage>
        <taxon>Bacteria</taxon>
        <taxon>Pseudomonadati</taxon>
        <taxon>Bacteroidota</taxon>
        <taxon>Flavobacteriia</taxon>
        <taxon>Flavobacteriales</taxon>
        <taxon>Flavobacteriaceae</taxon>
    </lineage>
</organism>
<accession>A0A1B8U1Q9</accession>
<comment type="caution">
    <text evidence="3">The sequence shown here is derived from an EMBL/GenBank/DDBJ whole genome shotgun (WGS) entry which is preliminary data.</text>
</comment>
<evidence type="ECO:0000259" key="2">
    <source>
        <dbReference type="Pfam" id="PF13568"/>
    </source>
</evidence>
<feature type="domain" description="Outer membrane protein beta-barrel" evidence="2">
    <location>
        <begin position="14"/>
        <end position="171"/>
    </location>
</feature>
<name>A0A1B8U1Q9_9FLAO</name>
<evidence type="ECO:0000256" key="1">
    <source>
        <dbReference type="SAM" id="SignalP"/>
    </source>
</evidence>